<evidence type="ECO:0000313" key="5">
    <source>
        <dbReference type="EMBL" id="OCS91656.1"/>
    </source>
</evidence>
<feature type="domain" description="Ionotropic glutamate receptor C-terminal" evidence="4">
    <location>
        <begin position="37"/>
        <end position="248"/>
    </location>
</feature>
<dbReference type="PROSITE" id="PS51257">
    <property type="entry name" value="PROKAR_LIPOPROTEIN"/>
    <property type="match status" value="1"/>
</dbReference>
<sequence length="258" mass="28256">MNKKKWLAVPVFAAALLLGACGGEEESKTDENGNITKIVAGTEATYAPFEYMDDNGEVQGYDKEILEAIGEEMGFEVEMKNLGWEPTFNAVTTGEIDLGASAITITDERKENYDFTDPYYQAKLLMVVKEDSTIASFDELKDKKVSVQISTTGHIAMQELQGKGSSDILAYENLPIAIQEVVNGTTDAALGDNAVVLEYIKNNPDKKLKVIEDDSFAVDEFGFMVKKGNTEVLDVLNEGLQKIKDNGKLAEITGTELE</sequence>
<dbReference type="SUPFAM" id="SSF53850">
    <property type="entry name" value="Periplasmic binding protein-like II"/>
    <property type="match status" value="1"/>
</dbReference>
<name>A0A1C0YWY3_9BACL</name>
<feature type="chain" id="PRO_5039542521" evidence="2">
    <location>
        <begin position="23"/>
        <end position="258"/>
    </location>
</feature>
<evidence type="ECO:0000256" key="1">
    <source>
        <dbReference type="ARBA" id="ARBA00022729"/>
    </source>
</evidence>
<dbReference type="PANTHER" id="PTHR35936:SF17">
    <property type="entry name" value="ARGININE-BINDING EXTRACELLULAR PROTEIN ARTP"/>
    <property type="match status" value="1"/>
</dbReference>
<dbReference type="GO" id="GO:0015276">
    <property type="term" value="F:ligand-gated monoatomic ion channel activity"/>
    <property type="evidence" value="ECO:0007669"/>
    <property type="project" value="InterPro"/>
</dbReference>
<accession>A0A1C0YWY3</accession>
<evidence type="ECO:0000256" key="2">
    <source>
        <dbReference type="SAM" id="SignalP"/>
    </source>
</evidence>
<dbReference type="InterPro" id="IPR001638">
    <property type="entry name" value="Solute-binding_3/MltF_N"/>
</dbReference>
<dbReference type="InterPro" id="IPR001320">
    <property type="entry name" value="Iontro_rcpt_C"/>
</dbReference>
<evidence type="ECO:0000313" key="6">
    <source>
        <dbReference type="Proteomes" id="UP000093482"/>
    </source>
</evidence>
<dbReference type="OrthoDB" id="9811552at2"/>
<dbReference type="SMART" id="SM00079">
    <property type="entry name" value="PBPe"/>
    <property type="match status" value="1"/>
</dbReference>
<dbReference type="Gene3D" id="3.40.190.10">
    <property type="entry name" value="Periplasmic binding protein-like II"/>
    <property type="match status" value="2"/>
</dbReference>
<organism evidence="5 6">
    <name type="scientific">Caryophanon latum</name>
    <dbReference type="NCBI Taxonomy" id="33977"/>
    <lineage>
        <taxon>Bacteria</taxon>
        <taxon>Bacillati</taxon>
        <taxon>Bacillota</taxon>
        <taxon>Bacilli</taxon>
        <taxon>Bacillales</taxon>
        <taxon>Caryophanaceae</taxon>
        <taxon>Caryophanon</taxon>
    </lineage>
</organism>
<dbReference type="PANTHER" id="PTHR35936">
    <property type="entry name" value="MEMBRANE-BOUND LYTIC MUREIN TRANSGLYCOSYLASE F"/>
    <property type="match status" value="1"/>
</dbReference>
<dbReference type="EMBL" id="MATO01000025">
    <property type="protein sequence ID" value="OCS91656.1"/>
    <property type="molecule type" value="Genomic_DNA"/>
</dbReference>
<dbReference type="RefSeq" id="WP_066463142.1">
    <property type="nucleotide sequence ID" value="NZ_MATO01000025.1"/>
</dbReference>
<keyword evidence="1 2" id="KW-0732">Signal</keyword>
<dbReference type="Pfam" id="PF00497">
    <property type="entry name" value="SBP_bac_3"/>
    <property type="match status" value="1"/>
</dbReference>
<dbReference type="SMART" id="SM00062">
    <property type="entry name" value="PBPb"/>
    <property type="match status" value="1"/>
</dbReference>
<gene>
    <name evidence="5" type="ORF">A6K76_08400</name>
</gene>
<comment type="caution">
    <text evidence="5">The sequence shown here is derived from an EMBL/GenBank/DDBJ whole genome shotgun (WGS) entry which is preliminary data.</text>
</comment>
<evidence type="ECO:0000259" key="3">
    <source>
        <dbReference type="SMART" id="SM00062"/>
    </source>
</evidence>
<reference evidence="5 6" key="1">
    <citation type="submission" date="2016-07" db="EMBL/GenBank/DDBJ databases">
        <title>Caryophanon latum genome sequencing.</title>
        <authorList>
            <person name="Verma A."/>
            <person name="Pal Y."/>
            <person name="Krishnamurthi S."/>
        </authorList>
    </citation>
    <scope>NUCLEOTIDE SEQUENCE [LARGE SCALE GENOMIC DNA]</scope>
    <source>
        <strain evidence="5 6">DSM 14151</strain>
    </source>
</reference>
<protein>
    <submittedName>
        <fullName evidence="5">Amino acid ABC transporter substrate-binding protein</fullName>
    </submittedName>
</protein>
<dbReference type="Proteomes" id="UP000093482">
    <property type="component" value="Unassembled WGS sequence"/>
</dbReference>
<dbReference type="AlphaFoldDB" id="A0A1C0YWY3"/>
<proteinExistence type="predicted"/>
<feature type="signal peptide" evidence="2">
    <location>
        <begin position="1"/>
        <end position="22"/>
    </location>
</feature>
<feature type="domain" description="Solute-binding protein family 3/N-terminal" evidence="3">
    <location>
        <begin position="37"/>
        <end position="258"/>
    </location>
</feature>
<keyword evidence="6" id="KW-1185">Reference proteome</keyword>
<dbReference type="CDD" id="cd13624">
    <property type="entry name" value="PBP2_Arg_Lys_His"/>
    <property type="match status" value="1"/>
</dbReference>
<evidence type="ECO:0000259" key="4">
    <source>
        <dbReference type="SMART" id="SM00079"/>
    </source>
</evidence>
<dbReference type="GO" id="GO:0016020">
    <property type="term" value="C:membrane"/>
    <property type="evidence" value="ECO:0007669"/>
    <property type="project" value="InterPro"/>
</dbReference>